<evidence type="ECO:0000313" key="2">
    <source>
        <dbReference type="EMBL" id="GHD15866.1"/>
    </source>
</evidence>
<comment type="caution">
    <text evidence="2">The sequence shown here is derived from an EMBL/GenBank/DDBJ whole genome shotgun (WGS) entry which is preliminary data.</text>
</comment>
<accession>A0A918X715</accession>
<reference evidence="2" key="2">
    <citation type="submission" date="2020-09" db="EMBL/GenBank/DDBJ databases">
        <authorList>
            <person name="Sun Q."/>
            <person name="Ohkuma M."/>
        </authorList>
    </citation>
    <scope>NUCLEOTIDE SEQUENCE</scope>
    <source>
        <strain evidence="2">JCM 4637</strain>
    </source>
</reference>
<proteinExistence type="predicted"/>
<feature type="region of interest" description="Disordered" evidence="1">
    <location>
        <begin position="72"/>
        <end position="92"/>
    </location>
</feature>
<dbReference type="EMBL" id="BMVC01000024">
    <property type="protein sequence ID" value="GHD15866.1"/>
    <property type="molecule type" value="Genomic_DNA"/>
</dbReference>
<reference evidence="2" key="1">
    <citation type="journal article" date="2014" name="Int. J. Syst. Evol. Microbiol.">
        <title>Complete genome sequence of Corynebacterium casei LMG S-19264T (=DSM 44701T), isolated from a smear-ripened cheese.</title>
        <authorList>
            <consortium name="US DOE Joint Genome Institute (JGI-PGF)"/>
            <person name="Walter F."/>
            <person name="Albersmeier A."/>
            <person name="Kalinowski J."/>
            <person name="Ruckert C."/>
        </authorList>
    </citation>
    <scope>NUCLEOTIDE SEQUENCE</scope>
    <source>
        <strain evidence="2">JCM 4637</strain>
    </source>
</reference>
<dbReference type="RefSeq" id="WP_189828192.1">
    <property type="nucleotide sequence ID" value="NZ_BMVC01000024.1"/>
</dbReference>
<evidence type="ECO:0000313" key="3">
    <source>
        <dbReference type="Proteomes" id="UP000638353"/>
    </source>
</evidence>
<organism evidence="2 3">
    <name type="scientific">Streptomyces finlayi</name>
    <dbReference type="NCBI Taxonomy" id="67296"/>
    <lineage>
        <taxon>Bacteria</taxon>
        <taxon>Bacillati</taxon>
        <taxon>Actinomycetota</taxon>
        <taxon>Actinomycetes</taxon>
        <taxon>Kitasatosporales</taxon>
        <taxon>Streptomycetaceae</taxon>
        <taxon>Streptomyces</taxon>
    </lineage>
</organism>
<protein>
    <submittedName>
        <fullName evidence="2">Uncharacterized protein</fullName>
    </submittedName>
</protein>
<evidence type="ECO:0000256" key="1">
    <source>
        <dbReference type="SAM" id="MobiDB-lite"/>
    </source>
</evidence>
<dbReference type="AlphaFoldDB" id="A0A918X715"/>
<dbReference type="Proteomes" id="UP000638353">
    <property type="component" value="Unassembled WGS sequence"/>
</dbReference>
<sequence length="115" mass="12930">MVQALGLRAADFFARVFWATFAAKVQRAAFHYQTSVHQRDWEEICLLTTACLHRGTIADCVQRHLPYTNGEPLAPYPDGSKHTARWSTPEPQRLDVSNVYPGPVTELPASGVHPW</sequence>
<name>A0A918X715_9ACTN</name>
<gene>
    <name evidence="2" type="ORF">GCM10010334_76330</name>
</gene>